<protein>
    <recommendedName>
        <fullName evidence="1">Aminotransferase-like plant mobile domain-containing protein</fullName>
    </recommendedName>
</protein>
<feature type="domain" description="Aminotransferase-like plant mobile" evidence="1">
    <location>
        <begin position="169"/>
        <end position="278"/>
    </location>
</feature>
<dbReference type="PANTHER" id="PTHR46033">
    <property type="entry name" value="PROTEIN MAIN-LIKE 2"/>
    <property type="match status" value="1"/>
</dbReference>
<reference evidence="2 3" key="1">
    <citation type="submission" date="2019-01" db="EMBL/GenBank/DDBJ databases">
        <title>Sequencing of cultivated peanut Arachis hypogaea provides insights into genome evolution and oil improvement.</title>
        <authorList>
            <person name="Chen X."/>
        </authorList>
    </citation>
    <scope>NUCLEOTIDE SEQUENCE [LARGE SCALE GENOMIC DNA]</scope>
    <source>
        <strain evidence="3">cv. Fuhuasheng</strain>
        <tissue evidence="2">Leaves</tissue>
    </source>
</reference>
<dbReference type="Pfam" id="PF10536">
    <property type="entry name" value="PMD"/>
    <property type="match status" value="1"/>
</dbReference>
<dbReference type="PANTHER" id="PTHR46033:SF8">
    <property type="entry name" value="PROTEIN MAINTENANCE OF MERISTEMS-LIKE"/>
    <property type="match status" value="1"/>
</dbReference>
<evidence type="ECO:0000259" key="1">
    <source>
        <dbReference type="Pfam" id="PF10536"/>
    </source>
</evidence>
<evidence type="ECO:0000313" key="2">
    <source>
        <dbReference type="EMBL" id="RYR35177.1"/>
    </source>
</evidence>
<comment type="caution">
    <text evidence="2">The sequence shown here is derived from an EMBL/GenBank/DDBJ whole genome shotgun (WGS) entry which is preliminary data.</text>
</comment>
<gene>
    <name evidence="2" type="ORF">Ahy_A10g050308</name>
</gene>
<accession>A0A445B922</accession>
<keyword evidence="3" id="KW-1185">Reference proteome</keyword>
<name>A0A445B922_ARAHY</name>
<dbReference type="InterPro" id="IPR044824">
    <property type="entry name" value="MAIN-like"/>
</dbReference>
<dbReference type="InterPro" id="IPR019557">
    <property type="entry name" value="AminoTfrase-like_pln_mobile"/>
</dbReference>
<dbReference type="EMBL" id="SDMP01000010">
    <property type="protein sequence ID" value="RYR35177.1"/>
    <property type="molecule type" value="Genomic_DNA"/>
</dbReference>
<proteinExistence type="predicted"/>
<evidence type="ECO:0000313" key="3">
    <source>
        <dbReference type="Proteomes" id="UP000289738"/>
    </source>
</evidence>
<dbReference type="Proteomes" id="UP000289738">
    <property type="component" value="Chromosome A10"/>
</dbReference>
<dbReference type="GO" id="GO:0010073">
    <property type="term" value="P:meristem maintenance"/>
    <property type="evidence" value="ECO:0007669"/>
    <property type="project" value="InterPro"/>
</dbReference>
<organism evidence="2 3">
    <name type="scientific">Arachis hypogaea</name>
    <name type="common">Peanut</name>
    <dbReference type="NCBI Taxonomy" id="3818"/>
    <lineage>
        <taxon>Eukaryota</taxon>
        <taxon>Viridiplantae</taxon>
        <taxon>Streptophyta</taxon>
        <taxon>Embryophyta</taxon>
        <taxon>Tracheophyta</taxon>
        <taxon>Spermatophyta</taxon>
        <taxon>Magnoliopsida</taxon>
        <taxon>eudicotyledons</taxon>
        <taxon>Gunneridae</taxon>
        <taxon>Pentapetalae</taxon>
        <taxon>rosids</taxon>
        <taxon>fabids</taxon>
        <taxon>Fabales</taxon>
        <taxon>Fabaceae</taxon>
        <taxon>Papilionoideae</taxon>
        <taxon>50 kb inversion clade</taxon>
        <taxon>dalbergioids sensu lato</taxon>
        <taxon>Dalbergieae</taxon>
        <taxon>Pterocarpus clade</taxon>
        <taxon>Arachis</taxon>
    </lineage>
</organism>
<sequence>MAHQAGNDRDINKVNETTHYTEAADFERPRLLLPQRVSHTLPPPDAIVPYQAEAEFGDTVPLRDFTFDNALFSALVVPYGDVGVGGAAARHQTSRGSTAGGAEEGVFHAEAWVTAGSCPPDASDRQSRDPLTGVFLGLGCASLDVSVTLFGGTAGCHRYCWMHSAMISWIYQRFSQWCPPDRGVYQLVRLPQQSRDQHETRVLRWRVSIDRLRFDEFAWRVYDDSAMQTLCPPWFREEEEWGTWLSAAPLLCFNIVRFYHVDRVKQQFNGEQQVPGTPVNLDRYLTTTGCGEDV</sequence>
<dbReference type="AlphaFoldDB" id="A0A445B922"/>